<dbReference type="AlphaFoldDB" id="A0A453DE56"/>
<evidence type="ECO:0000256" key="1">
    <source>
        <dbReference type="SAM" id="MobiDB-lite"/>
    </source>
</evidence>
<protein>
    <submittedName>
        <fullName evidence="2">Uncharacterized protein</fullName>
    </submittedName>
</protein>
<feature type="compositionally biased region" description="Basic and acidic residues" evidence="1">
    <location>
        <begin position="94"/>
        <end position="104"/>
    </location>
</feature>
<reference evidence="2" key="4">
    <citation type="submission" date="2019-03" db="UniProtKB">
        <authorList>
            <consortium name="EnsemblPlants"/>
        </authorList>
    </citation>
    <scope>IDENTIFICATION</scope>
</reference>
<keyword evidence="3" id="KW-1185">Reference proteome</keyword>
<feature type="region of interest" description="Disordered" evidence="1">
    <location>
        <begin position="94"/>
        <end position="144"/>
    </location>
</feature>
<dbReference type="Gramene" id="AET2Gv21203800.29">
    <property type="protein sequence ID" value="AET2Gv21203800.29"/>
    <property type="gene ID" value="AET2Gv21203800"/>
</dbReference>
<organism evidence="2 3">
    <name type="scientific">Aegilops tauschii subsp. strangulata</name>
    <name type="common">Goatgrass</name>
    <dbReference type="NCBI Taxonomy" id="200361"/>
    <lineage>
        <taxon>Eukaryota</taxon>
        <taxon>Viridiplantae</taxon>
        <taxon>Streptophyta</taxon>
        <taxon>Embryophyta</taxon>
        <taxon>Tracheophyta</taxon>
        <taxon>Spermatophyta</taxon>
        <taxon>Magnoliopsida</taxon>
        <taxon>Liliopsida</taxon>
        <taxon>Poales</taxon>
        <taxon>Poaceae</taxon>
        <taxon>BOP clade</taxon>
        <taxon>Pooideae</taxon>
        <taxon>Triticodae</taxon>
        <taxon>Triticeae</taxon>
        <taxon>Triticinae</taxon>
        <taxon>Aegilops</taxon>
    </lineage>
</organism>
<evidence type="ECO:0000313" key="3">
    <source>
        <dbReference type="Proteomes" id="UP000015105"/>
    </source>
</evidence>
<dbReference type="EnsemblPlants" id="AET2Gv21203800.29">
    <property type="protein sequence ID" value="AET2Gv21203800.29"/>
    <property type="gene ID" value="AET2Gv21203800"/>
</dbReference>
<reference evidence="3" key="2">
    <citation type="journal article" date="2017" name="Nat. Plants">
        <title>The Aegilops tauschii genome reveals multiple impacts of transposons.</title>
        <authorList>
            <person name="Zhao G."/>
            <person name="Zou C."/>
            <person name="Li K."/>
            <person name="Wang K."/>
            <person name="Li T."/>
            <person name="Gao L."/>
            <person name="Zhang X."/>
            <person name="Wang H."/>
            <person name="Yang Z."/>
            <person name="Liu X."/>
            <person name="Jiang W."/>
            <person name="Mao L."/>
            <person name="Kong X."/>
            <person name="Jiao Y."/>
            <person name="Jia J."/>
        </authorList>
    </citation>
    <scope>NUCLEOTIDE SEQUENCE [LARGE SCALE GENOMIC DNA]</scope>
    <source>
        <strain evidence="3">cv. AL8/78</strain>
    </source>
</reference>
<dbReference type="Proteomes" id="UP000015105">
    <property type="component" value="Chromosome 2D"/>
</dbReference>
<name>A0A453DE56_AEGTS</name>
<reference evidence="2" key="3">
    <citation type="journal article" date="2017" name="Nature">
        <title>Genome sequence of the progenitor of the wheat D genome Aegilops tauschii.</title>
        <authorList>
            <person name="Luo M.C."/>
            <person name="Gu Y.Q."/>
            <person name="Puiu D."/>
            <person name="Wang H."/>
            <person name="Twardziok S.O."/>
            <person name="Deal K.R."/>
            <person name="Huo N."/>
            <person name="Zhu T."/>
            <person name="Wang L."/>
            <person name="Wang Y."/>
            <person name="McGuire P.E."/>
            <person name="Liu S."/>
            <person name="Long H."/>
            <person name="Ramasamy R.K."/>
            <person name="Rodriguez J.C."/>
            <person name="Van S.L."/>
            <person name="Yuan L."/>
            <person name="Wang Z."/>
            <person name="Xia Z."/>
            <person name="Xiao L."/>
            <person name="Anderson O.D."/>
            <person name="Ouyang S."/>
            <person name="Liang Y."/>
            <person name="Zimin A.V."/>
            <person name="Pertea G."/>
            <person name="Qi P."/>
            <person name="Bennetzen J.L."/>
            <person name="Dai X."/>
            <person name="Dawson M.W."/>
            <person name="Muller H.G."/>
            <person name="Kugler K."/>
            <person name="Rivarola-Duarte L."/>
            <person name="Spannagl M."/>
            <person name="Mayer K.F.X."/>
            <person name="Lu F.H."/>
            <person name="Bevan M.W."/>
            <person name="Leroy P."/>
            <person name="Li P."/>
            <person name="You F.M."/>
            <person name="Sun Q."/>
            <person name="Liu Z."/>
            <person name="Lyons E."/>
            <person name="Wicker T."/>
            <person name="Salzberg S.L."/>
            <person name="Devos K.M."/>
            <person name="Dvorak J."/>
        </authorList>
    </citation>
    <scope>NUCLEOTIDE SEQUENCE [LARGE SCALE GENOMIC DNA]</scope>
    <source>
        <strain evidence="2">cv. AL8/78</strain>
    </source>
</reference>
<reference evidence="3" key="1">
    <citation type="journal article" date="2014" name="Science">
        <title>Ancient hybridizations among the ancestral genomes of bread wheat.</title>
        <authorList>
            <consortium name="International Wheat Genome Sequencing Consortium,"/>
            <person name="Marcussen T."/>
            <person name="Sandve S.R."/>
            <person name="Heier L."/>
            <person name="Spannagl M."/>
            <person name="Pfeifer M."/>
            <person name="Jakobsen K.S."/>
            <person name="Wulff B.B."/>
            <person name="Steuernagel B."/>
            <person name="Mayer K.F."/>
            <person name="Olsen O.A."/>
        </authorList>
    </citation>
    <scope>NUCLEOTIDE SEQUENCE [LARGE SCALE GENOMIC DNA]</scope>
    <source>
        <strain evidence="3">cv. AL8/78</strain>
    </source>
</reference>
<sequence>MGRIWGARARPLRRTRPMLAFTTPHIFVPIRSPDQTLATSLRSHPPPELISARFSAFSAMAGSGSDSDQSGSLEWGVIPCGLEEAMAVRIALRRSREDSARPTDRSPCSDTIASAHRALESSSAGSSRSRQPEHLSFPITGWAD</sequence>
<accession>A0A453DE56</accession>
<proteinExistence type="predicted"/>
<reference evidence="2" key="5">
    <citation type="journal article" date="2021" name="G3 (Bethesda)">
        <title>Aegilops tauschii genome assembly Aet v5.0 features greater sequence contiguity and improved annotation.</title>
        <authorList>
            <person name="Wang L."/>
            <person name="Zhu T."/>
            <person name="Rodriguez J.C."/>
            <person name="Deal K.R."/>
            <person name="Dubcovsky J."/>
            <person name="McGuire P.E."/>
            <person name="Lux T."/>
            <person name="Spannagl M."/>
            <person name="Mayer K.F.X."/>
            <person name="Baldrich P."/>
            <person name="Meyers B.C."/>
            <person name="Huo N."/>
            <person name="Gu Y.Q."/>
            <person name="Zhou H."/>
            <person name="Devos K.M."/>
            <person name="Bennetzen J.L."/>
            <person name="Unver T."/>
            <person name="Budak H."/>
            <person name="Gulick P.J."/>
            <person name="Galiba G."/>
            <person name="Kalapos B."/>
            <person name="Nelson D.R."/>
            <person name="Li P."/>
            <person name="You F.M."/>
            <person name="Luo M.C."/>
            <person name="Dvorak J."/>
        </authorList>
    </citation>
    <scope>NUCLEOTIDE SEQUENCE [LARGE SCALE GENOMIC DNA]</scope>
    <source>
        <strain evidence="2">cv. AL8/78</strain>
    </source>
</reference>
<evidence type="ECO:0000313" key="2">
    <source>
        <dbReference type="EnsemblPlants" id="AET2Gv21203800.29"/>
    </source>
</evidence>